<keyword evidence="7 9" id="KW-0503">Monooxygenase</keyword>
<dbReference type="Pfam" id="PF00067">
    <property type="entry name" value="p450"/>
    <property type="match status" value="1"/>
</dbReference>
<dbReference type="EMBL" id="KN817592">
    <property type="protein sequence ID" value="KJA18215.1"/>
    <property type="molecule type" value="Genomic_DNA"/>
</dbReference>
<dbReference type="GO" id="GO:0020037">
    <property type="term" value="F:heme binding"/>
    <property type="evidence" value="ECO:0007669"/>
    <property type="project" value="InterPro"/>
</dbReference>
<keyword evidence="12" id="KW-1185">Reference proteome</keyword>
<dbReference type="PRINTS" id="PR00463">
    <property type="entry name" value="EP450I"/>
</dbReference>
<gene>
    <name evidence="11" type="ORF">HYPSUDRAFT_45549</name>
</gene>
<dbReference type="CDD" id="cd11063">
    <property type="entry name" value="CYP52"/>
    <property type="match status" value="1"/>
</dbReference>
<accession>A0A0D2PDD5</accession>
<dbReference type="STRING" id="945553.A0A0D2PDD5"/>
<dbReference type="AlphaFoldDB" id="A0A0D2PDD5"/>
<keyword evidence="5 9" id="KW-0560">Oxidoreductase</keyword>
<dbReference type="Gene3D" id="1.10.630.10">
    <property type="entry name" value="Cytochrome P450"/>
    <property type="match status" value="1"/>
</dbReference>
<keyword evidence="10" id="KW-1133">Transmembrane helix</keyword>
<dbReference type="GO" id="GO:0004497">
    <property type="term" value="F:monooxygenase activity"/>
    <property type="evidence" value="ECO:0007669"/>
    <property type="project" value="UniProtKB-KW"/>
</dbReference>
<feature type="transmembrane region" description="Helical" evidence="10">
    <location>
        <begin position="9"/>
        <end position="33"/>
    </location>
</feature>
<keyword evidence="6 8" id="KW-0408">Iron</keyword>
<reference evidence="12" key="1">
    <citation type="submission" date="2014-04" db="EMBL/GenBank/DDBJ databases">
        <title>Evolutionary Origins and Diversification of the Mycorrhizal Mutualists.</title>
        <authorList>
            <consortium name="DOE Joint Genome Institute"/>
            <consortium name="Mycorrhizal Genomics Consortium"/>
            <person name="Kohler A."/>
            <person name="Kuo A."/>
            <person name="Nagy L.G."/>
            <person name="Floudas D."/>
            <person name="Copeland A."/>
            <person name="Barry K.W."/>
            <person name="Cichocki N."/>
            <person name="Veneault-Fourrey C."/>
            <person name="LaButti K."/>
            <person name="Lindquist E.A."/>
            <person name="Lipzen A."/>
            <person name="Lundell T."/>
            <person name="Morin E."/>
            <person name="Murat C."/>
            <person name="Riley R."/>
            <person name="Ohm R."/>
            <person name="Sun H."/>
            <person name="Tunlid A."/>
            <person name="Henrissat B."/>
            <person name="Grigoriev I.V."/>
            <person name="Hibbett D.S."/>
            <person name="Martin F."/>
        </authorList>
    </citation>
    <scope>NUCLEOTIDE SEQUENCE [LARGE SCALE GENOMIC DNA]</scope>
    <source>
        <strain evidence="12">FD-334 SS-4</strain>
    </source>
</reference>
<dbReference type="GO" id="GO:0016705">
    <property type="term" value="F:oxidoreductase activity, acting on paired donors, with incorporation or reduction of molecular oxygen"/>
    <property type="evidence" value="ECO:0007669"/>
    <property type="project" value="InterPro"/>
</dbReference>
<evidence type="ECO:0000256" key="10">
    <source>
        <dbReference type="SAM" id="Phobius"/>
    </source>
</evidence>
<evidence type="ECO:0000256" key="3">
    <source>
        <dbReference type="ARBA" id="ARBA00022617"/>
    </source>
</evidence>
<keyword evidence="10" id="KW-0812">Transmembrane</keyword>
<keyword evidence="3 8" id="KW-0349">Heme</keyword>
<dbReference type="PANTHER" id="PTHR24287">
    <property type="entry name" value="P450, PUTATIVE (EUROFUNG)-RELATED"/>
    <property type="match status" value="1"/>
</dbReference>
<dbReference type="PRINTS" id="PR00385">
    <property type="entry name" value="P450"/>
</dbReference>
<evidence type="ECO:0000256" key="1">
    <source>
        <dbReference type="ARBA" id="ARBA00001971"/>
    </source>
</evidence>
<dbReference type="Proteomes" id="UP000054270">
    <property type="component" value="Unassembled WGS sequence"/>
</dbReference>
<dbReference type="InterPro" id="IPR002401">
    <property type="entry name" value="Cyt_P450_E_grp-I"/>
</dbReference>
<comment type="cofactor">
    <cofactor evidence="1 8">
        <name>heme</name>
        <dbReference type="ChEBI" id="CHEBI:30413"/>
    </cofactor>
</comment>
<comment type="similarity">
    <text evidence="2 9">Belongs to the cytochrome P450 family.</text>
</comment>
<evidence type="ECO:0000313" key="11">
    <source>
        <dbReference type="EMBL" id="KJA18215.1"/>
    </source>
</evidence>
<feature type="binding site" description="axial binding residue" evidence="8">
    <location>
        <position position="509"/>
    </location>
    <ligand>
        <name>heme</name>
        <dbReference type="ChEBI" id="CHEBI:30413"/>
    </ligand>
    <ligandPart>
        <name>Fe</name>
        <dbReference type="ChEBI" id="CHEBI:18248"/>
    </ligandPart>
</feature>
<dbReference type="InterPro" id="IPR036396">
    <property type="entry name" value="Cyt_P450_sf"/>
</dbReference>
<evidence type="ECO:0000256" key="5">
    <source>
        <dbReference type="ARBA" id="ARBA00023002"/>
    </source>
</evidence>
<evidence type="ECO:0000256" key="7">
    <source>
        <dbReference type="ARBA" id="ARBA00023033"/>
    </source>
</evidence>
<keyword evidence="4 8" id="KW-0479">Metal-binding</keyword>
<dbReference type="InterPro" id="IPR001128">
    <property type="entry name" value="Cyt_P450"/>
</dbReference>
<dbReference type="OrthoDB" id="1470350at2759"/>
<feature type="transmembrane region" description="Helical" evidence="10">
    <location>
        <begin position="39"/>
        <end position="60"/>
    </location>
</feature>
<evidence type="ECO:0000256" key="6">
    <source>
        <dbReference type="ARBA" id="ARBA00023004"/>
    </source>
</evidence>
<dbReference type="OMA" id="FMFEGDD"/>
<proteinExistence type="inferred from homology"/>
<evidence type="ECO:0008006" key="13">
    <source>
        <dbReference type="Google" id="ProtNLM"/>
    </source>
</evidence>
<organism evidence="11 12">
    <name type="scientific">Hypholoma sublateritium (strain FD-334 SS-4)</name>
    <dbReference type="NCBI Taxonomy" id="945553"/>
    <lineage>
        <taxon>Eukaryota</taxon>
        <taxon>Fungi</taxon>
        <taxon>Dikarya</taxon>
        <taxon>Basidiomycota</taxon>
        <taxon>Agaricomycotina</taxon>
        <taxon>Agaricomycetes</taxon>
        <taxon>Agaricomycetidae</taxon>
        <taxon>Agaricales</taxon>
        <taxon>Agaricineae</taxon>
        <taxon>Strophariaceae</taxon>
        <taxon>Hypholoma</taxon>
    </lineage>
</organism>
<protein>
    <recommendedName>
        <fullName evidence="13">Cytochrome P450 monooxygenase pc-3</fullName>
    </recommendedName>
</protein>
<keyword evidence="10" id="KW-0472">Membrane</keyword>
<dbReference type="SUPFAM" id="SSF48264">
    <property type="entry name" value="Cytochrome P450"/>
    <property type="match status" value="1"/>
</dbReference>
<evidence type="ECO:0000256" key="2">
    <source>
        <dbReference type="ARBA" id="ARBA00010617"/>
    </source>
</evidence>
<evidence type="ECO:0000256" key="8">
    <source>
        <dbReference type="PIRSR" id="PIRSR602401-1"/>
    </source>
</evidence>
<sequence>MELPPGPRYILRLIPTFAVPSLAVYFALTLLQLLGLCNLSLWFIVPAVLLAKPILLLWNIHYGKWVVRRAAASFGAVVPPVVQEWSVFTIKEIAATTKTGHPCNKMLEFEEKYGHVFQLELFNNVALATTEPEHIKAILATQFESFDKGPMFIDQMSSLLGTGVFNADGEMWKFHRAMTRPFFTRERISDFEIYHRNCDITLRVAKQRLNEGLSVDFQDLVSRFTLDAATEFLFGNNVGSLLAGIPYPPSHESRTSRSFYDHPSTAFVKAFVQGQVQSAMRLNYGAEWPLSEFWADEVKPARNVMDQFIEPLMEKALARRQQEIDGAIESKAEEETLLGHLVNHTQDTVILKDELANLLVAGRDTTGSLLTFSMYMLTQHPDIEKRLRAEIFDTVGPAGSPTYEHMRQMKYVRAFLNEVLRLYPPVPADFRCSNKATTLPAARPGQKPIYVPVNTPTLYVTMNMQRRTDLWGPDALEFDPDRFLDERLQKYLIPNPFILSPFNAGPRICLGQQFAYHEATFFLVRLLQNFTGFALDDSVNIAPPADWASGIGRKATEKIFPLSHLTLYVNGGLWVQMKELPGA</sequence>
<dbReference type="GO" id="GO:0005506">
    <property type="term" value="F:iron ion binding"/>
    <property type="evidence" value="ECO:0007669"/>
    <property type="project" value="InterPro"/>
</dbReference>
<evidence type="ECO:0000256" key="4">
    <source>
        <dbReference type="ARBA" id="ARBA00022723"/>
    </source>
</evidence>
<dbReference type="InterPro" id="IPR047146">
    <property type="entry name" value="Cyt_P450_E_CYP52_fungi"/>
</dbReference>
<evidence type="ECO:0000313" key="12">
    <source>
        <dbReference type="Proteomes" id="UP000054270"/>
    </source>
</evidence>
<dbReference type="InterPro" id="IPR017972">
    <property type="entry name" value="Cyt_P450_CS"/>
</dbReference>
<evidence type="ECO:0000256" key="9">
    <source>
        <dbReference type="RuleBase" id="RU000461"/>
    </source>
</evidence>
<dbReference type="PANTHER" id="PTHR24287:SF1">
    <property type="entry name" value="P450, PUTATIVE (EUROFUNG)-RELATED"/>
    <property type="match status" value="1"/>
</dbReference>
<name>A0A0D2PDD5_HYPSF</name>
<dbReference type="PROSITE" id="PS00086">
    <property type="entry name" value="CYTOCHROME_P450"/>
    <property type="match status" value="1"/>
</dbReference>